<name>A0A0S4QS54_9ACTN</name>
<protein>
    <submittedName>
        <fullName evidence="1">Uncharacterized protein</fullName>
    </submittedName>
</protein>
<organism evidence="1 2">
    <name type="scientific">Parafrankia irregularis</name>
    <dbReference type="NCBI Taxonomy" id="795642"/>
    <lineage>
        <taxon>Bacteria</taxon>
        <taxon>Bacillati</taxon>
        <taxon>Actinomycetota</taxon>
        <taxon>Actinomycetes</taxon>
        <taxon>Frankiales</taxon>
        <taxon>Frankiaceae</taxon>
        <taxon>Parafrankia</taxon>
    </lineage>
</organism>
<sequence length="93" mass="10037">MSGCNPFTAPLIMSVGFGSAGSRVHQKALPVVRHLNRSQWRQEKLSRWRVAYPAVNPPSLARMAPLMFAASSLATKANRAAICSGVARGFGRL</sequence>
<keyword evidence="2" id="KW-1185">Reference proteome</keyword>
<proteinExistence type="predicted"/>
<dbReference type="AlphaFoldDB" id="A0A0S4QS54"/>
<evidence type="ECO:0000313" key="2">
    <source>
        <dbReference type="Proteomes" id="UP000198802"/>
    </source>
</evidence>
<accession>A0A0S4QS54</accession>
<dbReference type="Proteomes" id="UP000198802">
    <property type="component" value="Unassembled WGS sequence"/>
</dbReference>
<dbReference type="EMBL" id="FAOZ01000015">
    <property type="protein sequence ID" value="CUU57951.1"/>
    <property type="molecule type" value="Genomic_DNA"/>
</dbReference>
<reference evidence="2" key="1">
    <citation type="submission" date="2015-11" db="EMBL/GenBank/DDBJ databases">
        <authorList>
            <person name="Varghese N."/>
        </authorList>
    </citation>
    <scope>NUCLEOTIDE SEQUENCE [LARGE SCALE GENOMIC DNA]</scope>
    <source>
        <strain evidence="2">DSM 45899</strain>
    </source>
</reference>
<gene>
    <name evidence="1" type="ORF">Ga0074812_115153</name>
</gene>
<evidence type="ECO:0000313" key="1">
    <source>
        <dbReference type="EMBL" id="CUU57951.1"/>
    </source>
</evidence>